<evidence type="ECO:0000313" key="8">
    <source>
        <dbReference type="Proteomes" id="UP001606301"/>
    </source>
</evidence>
<dbReference type="PANTHER" id="PTHR30250">
    <property type="entry name" value="PST FAMILY PREDICTED COLANIC ACID TRANSPORTER"/>
    <property type="match status" value="1"/>
</dbReference>
<evidence type="ECO:0000256" key="5">
    <source>
        <dbReference type="ARBA" id="ARBA00023136"/>
    </source>
</evidence>
<feature type="transmembrane region" description="Helical" evidence="6">
    <location>
        <begin position="372"/>
        <end position="394"/>
    </location>
</feature>
<keyword evidence="4 6" id="KW-1133">Transmembrane helix</keyword>
<comment type="caution">
    <text evidence="7">The sequence shown here is derived from an EMBL/GenBank/DDBJ whole genome shotgun (WGS) entry which is preliminary data.</text>
</comment>
<feature type="transmembrane region" description="Helical" evidence="6">
    <location>
        <begin position="12"/>
        <end position="31"/>
    </location>
</feature>
<gene>
    <name evidence="7" type="ORF">ACG0Z3_22330</name>
</gene>
<evidence type="ECO:0000256" key="1">
    <source>
        <dbReference type="ARBA" id="ARBA00004651"/>
    </source>
</evidence>
<feature type="transmembrane region" description="Helical" evidence="6">
    <location>
        <begin position="277"/>
        <end position="298"/>
    </location>
</feature>
<keyword evidence="5 6" id="KW-0472">Membrane</keyword>
<evidence type="ECO:0000256" key="2">
    <source>
        <dbReference type="ARBA" id="ARBA00022475"/>
    </source>
</evidence>
<proteinExistence type="predicted"/>
<name>A0ABW7FQ08_9BURK</name>
<dbReference type="PANTHER" id="PTHR30250:SF11">
    <property type="entry name" value="O-ANTIGEN TRANSPORTER-RELATED"/>
    <property type="match status" value="1"/>
</dbReference>
<evidence type="ECO:0000256" key="4">
    <source>
        <dbReference type="ARBA" id="ARBA00022989"/>
    </source>
</evidence>
<dbReference type="InterPro" id="IPR002797">
    <property type="entry name" value="Polysacc_synth"/>
</dbReference>
<sequence length="404" mass="42101">MVGGFLFVLMGNVLRLGAGLLVIVLLARALGPEGFGTFAYALALASMAIVLLNFGLGTAVLRQFGANPGGKPQALAEALTAKLLLLAPLLLASLLGVWLMPGSARLVFAALLLAQVAESFSETYQLAFRAGSKFKDEAHTASVAAVLHIGVMAAAVWASPEALHCAGAFLLSRCLGLALTMRAAQRAYQPLGLSSVGAAWRCLRSAWAYAVEFALSTANTQLDSVLIQGQLGVRAVGLYQAGMKLVQGVSRLAPILALYLLPRLTRGVQAGSSRQSLLTLGVFGTIGVAAGAVLALGAGPLTRLLFGAGFADLAALLPWFGLLLALRFVETGAGLVLVAANLQRIKVWLVALQLLVLVGGGLWALAHWGLLGWLWVAIGSTVLLLALYAGLWVWHRRAGRAVEG</sequence>
<dbReference type="EMBL" id="JBIGHW010000023">
    <property type="protein sequence ID" value="MFG6443434.1"/>
    <property type="molecule type" value="Genomic_DNA"/>
</dbReference>
<keyword evidence="8" id="KW-1185">Reference proteome</keyword>
<evidence type="ECO:0000256" key="3">
    <source>
        <dbReference type="ARBA" id="ARBA00022692"/>
    </source>
</evidence>
<comment type="subcellular location">
    <subcellularLocation>
        <location evidence="1">Cell membrane</location>
        <topology evidence="1">Multi-pass membrane protein</topology>
    </subcellularLocation>
</comment>
<dbReference type="Proteomes" id="UP001606301">
    <property type="component" value="Unassembled WGS sequence"/>
</dbReference>
<evidence type="ECO:0000313" key="7">
    <source>
        <dbReference type="EMBL" id="MFG6443434.1"/>
    </source>
</evidence>
<feature type="transmembrane region" description="Helical" evidence="6">
    <location>
        <begin position="37"/>
        <end position="61"/>
    </location>
</feature>
<protein>
    <submittedName>
        <fullName evidence="7">Lipopolysaccharide biosynthesis protein</fullName>
    </submittedName>
</protein>
<keyword evidence="2" id="KW-1003">Cell membrane</keyword>
<dbReference type="InterPro" id="IPR050833">
    <property type="entry name" value="Poly_Biosynth_Transport"/>
</dbReference>
<dbReference type="RefSeq" id="WP_394402049.1">
    <property type="nucleotide sequence ID" value="NZ_JBIGHW010000023.1"/>
</dbReference>
<dbReference type="Pfam" id="PF01943">
    <property type="entry name" value="Polysacc_synt"/>
    <property type="match status" value="1"/>
</dbReference>
<reference evidence="7 8" key="1">
    <citation type="submission" date="2024-08" db="EMBL/GenBank/DDBJ databases">
        <authorList>
            <person name="Lu H."/>
        </authorList>
    </citation>
    <scope>NUCLEOTIDE SEQUENCE [LARGE SCALE GENOMIC DNA]</scope>
    <source>
        <strain evidence="7 8">LKC17W</strain>
    </source>
</reference>
<evidence type="ECO:0000256" key="6">
    <source>
        <dbReference type="SAM" id="Phobius"/>
    </source>
</evidence>
<organism evidence="7 8">
    <name type="scientific">Pelomonas margarita</name>
    <dbReference type="NCBI Taxonomy" id="3299031"/>
    <lineage>
        <taxon>Bacteria</taxon>
        <taxon>Pseudomonadati</taxon>
        <taxon>Pseudomonadota</taxon>
        <taxon>Betaproteobacteria</taxon>
        <taxon>Burkholderiales</taxon>
        <taxon>Sphaerotilaceae</taxon>
        <taxon>Roseateles</taxon>
    </lineage>
</organism>
<keyword evidence="3 6" id="KW-0812">Transmembrane</keyword>
<accession>A0ABW7FQ08</accession>
<feature type="transmembrane region" description="Helical" evidence="6">
    <location>
        <begin position="347"/>
        <end position="366"/>
    </location>
</feature>
<feature type="transmembrane region" description="Helical" evidence="6">
    <location>
        <begin position="81"/>
        <end position="100"/>
    </location>
</feature>